<evidence type="ECO:0008006" key="3">
    <source>
        <dbReference type="Google" id="ProtNLM"/>
    </source>
</evidence>
<keyword evidence="2" id="KW-1185">Reference proteome</keyword>
<dbReference type="AlphaFoldDB" id="A0AA38UHG3"/>
<evidence type="ECO:0000313" key="2">
    <source>
        <dbReference type="Proteomes" id="UP001163846"/>
    </source>
</evidence>
<comment type="caution">
    <text evidence="1">The sequence shown here is derived from an EMBL/GenBank/DDBJ whole genome shotgun (WGS) entry which is preliminary data.</text>
</comment>
<gene>
    <name evidence="1" type="ORF">F5878DRAFT_6966</name>
</gene>
<accession>A0AA38UHG3</accession>
<proteinExistence type="predicted"/>
<evidence type="ECO:0000313" key="1">
    <source>
        <dbReference type="EMBL" id="KAJ3841574.1"/>
    </source>
</evidence>
<dbReference type="EMBL" id="MU806035">
    <property type="protein sequence ID" value="KAJ3841574.1"/>
    <property type="molecule type" value="Genomic_DNA"/>
</dbReference>
<dbReference type="Proteomes" id="UP001163846">
    <property type="component" value="Unassembled WGS sequence"/>
</dbReference>
<reference evidence="1" key="1">
    <citation type="submission" date="2022-08" db="EMBL/GenBank/DDBJ databases">
        <authorList>
            <consortium name="DOE Joint Genome Institute"/>
            <person name="Min B."/>
            <person name="Riley R."/>
            <person name="Sierra-Patev S."/>
            <person name="Naranjo-Ortiz M."/>
            <person name="Looney B."/>
            <person name="Konkel Z."/>
            <person name="Slot J.C."/>
            <person name="Sakamoto Y."/>
            <person name="Steenwyk J.L."/>
            <person name="Rokas A."/>
            <person name="Carro J."/>
            <person name="Camarero S."/>
            <person name="Ferreira P."/>
            <person name="Molpeceres G."/>
            <person name="Ruiz-Duenas F.J."/>
            <person name="Serrano A."/>
            <person name="Henrissat B."/>
            <person name="Drula E."/>
            <person name="Hughes K.W."/>
            <person name="Mata J.L."/>
            <person name="Ishikawa N.K."/>
            <person name="Vargas-Isla R."/>
            <person name="Ushijima S."/>
            <person name="Smith C.A."/>
            <person name="Ahrendt S."/>
            <person name="Andreopoulos W."/>
            <person name="He G."/>
            <person name="Labutti K."/>
            <person name="Lipzen A."/>
            <person name="Ng V."/>
            <person name="Sandor L."/>
            <person name="Barry K."/>
            <person name="Martinez A.T."/>
            <person name="Xiao Y."/>
            <person name="Gibbons J.G."/>
            <person name="Terashima K."/>
            <person name="Hibbett D.S."/>
            <person name="Grigoriev I.V."/>
        </authorList>
    </citation>
    <scope>NUCLEOTIDE SEQUENCE</scope>
    <source>
        <strain evidence="1">TFB9207</strain>
    </source>
</reference>
<protein>
    <recommendedName>
        <fullName evidence="3">F-box domain-containing protein</fullName>
    </recommendedName>
</protein>
<name>A0AA38UHG3_9AGAR</name>
<sequence>MGSYLSYTYPESIEGRDSTDSTWSQILANAPTDIARIILEFAAQNDRATAASISLVSREVNAWITPILYRTVEFRKCAEIDRAEQGYPSLRYTRTLILLDTEQYLENGLYTFRVPDPELLLNHCPDLSELHISENTVRGTHDYTLFKQLRRLIVHGRTFLRPGEFVFLPLYPSLTHLAFIHDIPRNFTKDAGKAFPNLTHFACSYRVHGANSETPTLETSDMLAHQLGLLLDNVFRIPSLRVVIIVVQDFAQKQPAGSSISDEMREVHIRRLLRRVPQRNDGKVASFYLTSEENKQHHDMPDPELWDVSSKRSFWRRAEEIVRLNSI</sequence>
<organism evidence="1 2">
    <name type="scientific">Lentinula raphanica</name>
    <dbReference type="NCBI Taxonomy" id="153919"/>
    <lineage>
        <taxon>Eukaryota</taxon>
        <taxon>Fungi</taxon>
        <taxon>Dikarya</taxon>
        <taxon>Basidiomycota</taxon>
        <taxon>Agaricomycotina</taxon>
        <taxon>Agaricomycetes</taxon>
        <taxon>Agaricomycetidae</taxon>
        <taxon>Agaricales</taxon>
        <taxon>Marasmiineae</taxon>
        <taxon>Omphalotaceae</taxon>
        <taxon>Lentinula</taxon>
    </lineage>
</organism>